<sequence>MSTKYTRGSFQLMKSINRSVILNMIRSKGPISRADIAKQTNLTPPTVSNIVKELLDSQFVVETTQGSSQGGRKPTYLEINANQFFIMGIDVGRYHIKFVITNLYGELVEQLMLDIQAQPEANDLIEKMKEGIYQIMQKGGRNKDKYLGIGVAMHGIVDVNTGVSLFAPSFQTHNIPIQEELAKEFSMMVHVENDAKAMTLGEWWLGNGNDEDNIVGINVGHGIGAGIMIRGELFQGANFIAGEIGHMTIDLSGPKCSCGNYGCLQTLAAGPAIAQRAIKELKAGNTSMITDIVQGDLERVNGEIVFEAATRGDEFSQELLKQTGRYLGIGLTNLIHTINPNRIIIGGGVSHAGEFILDSLQETIQARIITDAAKETEIVPSQLGDNASAIGACVLILQNFFHGGKQVSQ</sequence>
<dbReference type="RefSeq" id="WP_036781744.1">
    <property type="nucleotide sequence ID" value="NZ_AVBG01000004.1"/>
</dbReference>
<keyword evidence="4" id="KW-0238">DNA-binding</keyword>
<dbReference type="EMBL" id="AVBG01000004">
    <property type="protein sequence ID" value="KGP91759.1"/>
    <property type="molecule type" value="Genomic_DNA"/>
</dbReference>
<dbReference type="PROSITE" id="PS01125">
    <property type="entry name" value="ROK"/>
    <property type="match status" value="1"/>
</dbReference>
<accession>A0A0A2UV10</accession>
<evidence type="ECO:0000256" key="1">
    <source>
        <dbReference type="ARBA" id="ARBA00002486"/>
    </source>
</evidence>
<dbReference type="InterPro" id="IPR000600">
    <property type="entry name" value="ROK"/>
</dbReference>
<dbReference type="PANTHER" id="PTHR18964:SF149">
    <property type="entry name" value="BIFUNCTIONAL UDP-N-ACETYLGLUCOSAMINE 2-EPIMERASE_N-ACETYLMANNOSAMINE KINASE"/>
    <property type="match status" value="1"/>
</dbReference>
<gene>
    <name evidence="5" type="ORF">N780_15340</name>
</gene>
<evidence type="ECO:0000313" key="5">
    <source>
        <dbReference type="EMBL" id="KGP91759.1"/>
    </source>
</evidence>
<organism evidence="5 6">
    <name type="scientific">Pontibacillus chungwhensis BH030062</name>
    <dbReference type="NCBI Taxonomy" id="1385513"/>
    <lineage>
        <taxon>Bacteria</taxon>
        <taxon>Bacillati</taxon>
        <taxon>Bacillota</taxon>
        <taxon>Bacilli</taxon>
        <taxon>Bacillales</taxon>
        <taxon>Bacillaceae</taxon>
        <taxon>Pontibacillus</taxon>
    </lineage>
</organism>
<comment type="function">
    <text evidence="1">Transcriptional repressor of xylose-utilizing enzymes.</text>
</comment>
<dbReference type="CDD" id="cd24076">
    <property type="entry name" value="ASKHA_ATPase_ROK_BsXylR-like"/>
    <property type="match status" value="1"/>
</dbReference>
<name>A0A0A2UV10_9BACI</name>
<dbReference type="eggNOG" id="COG1846">
    <property type="taxonomic scope" value="Bacteria"/>
</dbReference>
<evidence type="ECO:0000256" key="3">
    <source>
        <dbReference type="ARBA" id="ARBA00022629"/>
    </source>
</evidence>
<dbReference type="Pfam" id="PF00480">
    <property type="entry name" value="ROK"/>
    <property type="match status" value="1"/>
</dbReference>
<dbReference type="InterPro" id="IPR036390">
    <property type="entry name" value="WH_DNA-bd_sf"/>
</dbReference>
<dbReference type="GO" id="GO:0003677">
    <property type="term" value="F:DNA binding"/>
    <property type="evidence" value="ECO:0007669"/>
    <property type="project" value="UniProtKB-KW"/>
</dbReference>
<dbReference type="InterPro" id="IPR049874">
    <property type="entry name" value="ROK_cs"/>
</dbReference>
<dbReference type="InterPro" id="IPR011991">
    <property type="entry name" value="ArsR-like_HTH"/>
</dbReference>
<dbReference type="STRING" id="1385513.N780_15340"/>
<dbReference type="PANTHER" id="PTHR18964">
    <property type="entry name" value="ROK (REPRESSOR, ORF, KINASE) FAMILY"/>
    <property type="match status" value="1"/>
</dbReference>
<keyword evidence="3" id="KW-0859">Xylose metabolism</keyword>
<dbReference type="CDD" id="cd00090">
    <property type="entry name" value="HTH_ARSR"/>
    <property type="match status" value="1"/>
</dbReference>
<dbReference type="Proteomes" id="UP000030153">
    <property type="component" value="Unassembled WGS sequence"/>
</dbReference>
<dbReference type="InterPro" id="IPR043129">
    <property type="entry name" value="ATPase_NBD"/>
</dbReference>
<dbReference type="Pfam" id="PF13412">
    <property type="entry name" value="HTH_24"/>
    <property type="match status" value="1"/>
</dbReference>
<comment type="similarity">
    <text evidence="2">Belongs to the ROK (NagC/XylR) family.</text>
</comment>
<dbReference type="SUPFAM" id="SSF53067">
    <property type="entry name" value="Actin-like ATPase domain"/>
    <property type="match status" value="1"/>
</dbReference>
<dbReference type="AlphaFoldDB" id="A0A0A2UV10"/>
<keyword evidence="3" id="KW-0119">Carbohydrate metabolism</keyword>
<evidence type="ECO:0000313" key="6">
    <source>
        <dbReference type="Proteomes" id="UP000030153"/>
    </source>
</evidence>
<dbReference type="InterPro" id="IPR036388">
    <property type="entry name" value="WH-like_DNA-bd_sf"/>
</dbReference>
<proteinExistence type="inferred from homology"/>
<comment type="caution">
    <text evidence="5">The sequence shown here is derived from an EMBL/GenBank/DDBJ whole genome shotgun (WGS) entry which is preliminary data.</text>
</comment>
<dbReference type="OrthoDB" id="9796533at2"/>
<dbReference type="eggNOG" id="COG1940">
    <property type="taxonomic scope" value="Bacteria"/>
</dbReference>
<dbReference type="GO" id="GO:0042732">
    <property type="term" value="P:D-xylose metabolic process"/>
    <property type="evidence" value="ECO:0007669"/>
    <property type="project" value="UniProtKB-KW"/>
</dbReference>
<reference evidence="5 6" key="1">
    <citation type="submission" date="2013-08" db="EMBL/GenBank/DDBJ databases">
        <title>Genome of Pontibacillus chungwhensis.</title>
        <authorList>
            <person name="Wang Q."/>
            <person name="Wang G."/>
        </authorList>
    </citation>
    <scope>NUCLEOTIDE SEQUENCE [LARGE SCALE GENOMIC DNA]</scope>
    <source>
        <strain evidence="5 6">BH030062</strain>
    </source>
</reference>
<evidence type="ECO:0000256" key="2">
    <source>
        <dbReference type="ARBA" id="ARBA00006479"/>
    </source>
</evidence>
<dbReference type="Gene3D" id="3.30.420.40">
    <property type="match status" value="2"/>
</dbReference>
<evidence type="ECO:0000256" key="4">
    <source>
        <dbReference type="ARBA" id="ARBA00023125"/>
    </source>
</evidence>
<dbReference type="Gene3D" id="1.10.10.10">
    <property type="entry name" value="Winged helix-like DNA-binding domain superfamily/Winged helix DNA-binding domain"/>
    <property type="match status" value="1"/>
</dbReference>
<keyword evidence="6" id="KW-1185">Reference proteome</keyword>
<dbReference type="SUPFAM" id="SSF46785">
    <property type="entry name" value="Winged helix' DNA-binding domain"/>
    <property type="match status" value="1"/>
</dbReference>
<protein>
    <submittedName>
        <fullName evidence="5">ROK family transcriptional regulator</fullName>
    </submittedName>
</protein>